<proteinExistence type="predicted"/>
<sequence>MFGRILVPHITFFYILLAFICLVGKGNSREDDKSSEEVPRGIYHFSDTDRDIETSFKIPDFEAMDPIKVASDLMSSAMKVDTKRKTLAGIQMPFSLTGRPMSLQAESNLELMFLINGESHDAVSLVDNPKKKNEDKKPEVRRSDMTPESRKAFLRARQVCLEQSADSCDQALDTFHRVRYGKSLLVEDEENGENEQYRSIIERRLKEEEKVSPSTSHSTSEESTSSNFDPFTKSESHEDLEEEKEEEEEEDEEEASESTTTQKSPSSNHRFSHITLPKYHDKANSFLRDIN</sequence>
<feature type="region of interest" description="Disordered" evidence="1">
    <location>
        <begin position="125"/>
        <end position="150"/>
    </location>
</feature>
<feature type="transmembrane region" description="Helical" evidence="2">
    <location>
        <begin position="6"/>
        <end position="24"/>
    </location>
</feature>
<gene>
    <name evidence="3" type="ORF">L3Y34_014762</name>
</gene>
<keyword evidence="2" id="KW-0472">Membrane</keyword>
<feature type="compositionally biased region" description="Polar residues" evidence="1">
    <location>
        <begin position="259"/>
        <end position="269"/>
    </location>
</feature>
<dbReference type="Proteomes" id="UP000827892">
    <property type="component" value="Chromosome I"/>
</dbReference>
<dbReference type="AlphaFoldDB" id="A0AAE9IY46"/>
<evidence type="ECO:0000256" key="1">
    <source>
        <dbReference type="SAM" id="MobiDB-lite"/>
    </source>
</evidence>
<accession>A0AAE9IY46</accession>
<reference evidence="3 4" key="1">
    <citation type="submission" date="2022-05" db="EMBL/GenBank/DDBJ databases">
        <title>Chromosome-level reference genomes for two strains of Caenorhabditis briggsae: an improved platform for comparative genomics.</title>
        <authorList>
            <person name="Stevens L."/>
            <person name="Andersen E.C."/>
        </authorList>
    </citation>
    <scope>NUCLEOTIDE SEQUENCE [LARGE SCALE GENOMIC DNA]</scope>
    <source>
        <strain evidence="3">QX1410_ONT</strain>
        <tissue evidence="3">Whole-organism</tissue>
    </source>
</reference>
<evidence type="ECO:0000256" key="2">
    <source>
        <dbReference type="SAM" id="Phobius"/>
    </source>
</evidence>
<name>A0AAE9IY46_CAEBR</name>
<evidence type="ECO:0000313" key="4">
    <source>
        <dbReference type="Proteomes" id="UP000827892"/>
    </source>
</evidence>
<feature type="compositionally biased region" description="Acidic residues" evidence="1">
    <location>
        <begin position="238"/>
        <end position="256"/>
    </location>
</feature>
<keyword evidence="2" id="KW-0812">Transmembrane</keyword>
<feature type="compositionally biased region" description="Basic and acidic residues" evidence="1">
    <location>
        <begin position="128"/>
        <end position="150"/>
    </location>
</feature>
<evidence type="ECO:0000313" key="3">
    <source>
        <dbReference type="EMBL" id="ULU10720.1"/>
    </source>
</evidence>
<feature type="region of interest" description="Disordered" evidence="1">
    <location>
        <begin position="203"/>
        <end position="291"/>
    </location>
</feature>
<protein>
    <submittedName>
        <fullName evidence="3">Uncharacterized protein</fullName>
    </submittedName>
</protein>
<feature type="compositionally biased region" description="Low complexity" evidence="1">
    <location>
        <begin position="212"/>
        <end position="226"/>
    </location>
</feature>
<dbReference type="EMBL" id="CP090891">
    <property type="protein sequence ID" value="ULU10720.1"/>
    <property type="molecule type" value="Genomic_DNA"/>
</dbReference>
<organism evidence="3 4">
    <name type="scientific">Caenorhabditis briggsae</name>
    <dbReference type="NCBI Taxonomy" id="6238"/>
    <lineage>
        <taxon>Eukaryota</taxon>
        <taxon>Metazoa</taxon>
        <taxon>Ecdysozoa</taxon>
        <taxon>Nematoda</taxon>
        <taxon>Chromadorea</taxon>
        <taxon>Rhabditida</taxon>
        <taxon>Rhabditina</taxon>
        <taxon>Rhabditomorpha</taxon>
        <taxon>Rhabditoidea</taxon>
        <taxon>Rhabditidae</taxon>
        <taxon>Peloderinae</taxon>
        <taxon>Caenorhabditis</taxon>
    </lineage>
</organism>
<keyword evidence="2" id="KW-1133">Transmembrane helix</keyword>